<feature type="non-terminal residue" evidence="1">
    <location>
        <position position="77"/>
    </location>
</feature>
<gene>
    <name evidence="1" type="ORF">METZ01_LOCUS56946</name>
</gene>
<organism evidence="1">
    <name type="scientific">marine metagenome</name>
    <dbReference type="NCBI Taxonomy" id="408172"/>
    <lineage>
        <taxon>unclassified sequences</taxon>
        <taxon>metagenomes</taxon>
        <taxon>ecological metagenomes</taxon>
    </lineage>
</organism>
<name>A0A381SJ35_9ZZZZ</name>
<dbReference type="EMBL" id="UINC01003187">
    <property type="protein sequence ID" value="SVA04092.1"/>
    <property type="molecule type" value="Genomic_DNA"/>
</dbReference>
<evidence type="ECO:0000313" key="1">
    <source>
        <dbReference type="EMBL" id="SVA04092.1"/>
    </source>
</evidence>
<sequence length="77" mass="8483">MANSLAQATYELSSEPLQNMTLDLSQLPNELAGFSLLRESILDNKTMATHGFPGNTEEKYDEAGRLTGYLREFASPS</sequence>
<accession>A0A381SJ35</accession>
<reference evidence="1" key="1">
    <citation type="submission" date="2018-05" db="EMBL/GenBank/DDBJ databases">
        <authorList>
            <person name="Lanie J.A."/>
            <person name="Ng W.-L."/>
            <person name="Kazmierczak K.M."/>
            <person name="Andrzejewski T.M."/>
            <person name="Davidsen T.M."/>
            <person name="Wayne K.J."/>
            <person name="Tettelin H."/>
            <person name="Glass J.I."/>
            <person name="Rusch D."/>
            <person name="Podicherti R."/>
            <person name="Tsui H.-C.T."/>
            <person name="Winkler M.E."/>
        </authorList>
    </citation>
    <scope>NUCLEOTIDE SEQUENCE</scope>
</reference>
<proteinExistence type="predicted"/>
<dbReference type="AlphaFoldDB" id="A0A381SJ35"/>
<protein>
    <submittedName>
        <fullName evidence="1">Uncharacterized protein</fullName>
    </submittedName>
</protein>